<feature type="transmembrane region" description="Helical" evidence="7">
    <location>
        <begin position="42"/>
        <end position="66"/>
    </location>
</feature>
<evidence type="ECO:0000256" key="2">
    <source>
        <dbReference type="ARBA" id="ARBA00006464"/>
    </source>
</evidence>
<dbReference type="Pfam" id="PF02397">
    <property type="entry name" value="Bac_transf"/>
    <property type="match status" value="1"/>
</dbReference>
<dbReference type="Proteomes" id="UP001500957">
    <property type="component" value="Unassembled WGS sequence"/>
</dbReference>
<feature type="transmembrane region" description="Helical" evidence="7">
    <location>
        <begin position="72"/>
        <end position="89"/>
    </location>
</feature>
<evidence type="ECO:0000256" key="5">
    <source>
        <dbReference type="ARBA" id="ARBA00022989"/>
    </source>
</evidence>
<evidence type="ECO:0000313" key="10">
    <source>
        <dbReference type="Proteomes" id="UP001500957"/>
    </source>
</evidence>
<name>A0ABN1GWH6_9ACTN</name>
<dbReference type="PANTHER" id="PTHR30576:SF10">
    <property type="entry name" value="SLL5057 PROTEIN"/>
    <property type="match status" value="1"/>
</dbReference>
<comment type="subcellular location">
    <subcellularLocation>
        <location evidence="1">Membrane</location>
        <topology evidence="1">Multi-pass membrane protein</topology>
    </subcellularLocation>
</comment>
<proteinExistence type="inferred from homology"/>
<dbReference type="GO" id="GO:0016740">
    <property type="term" value="F:transferase activity"/>
    <property type="evidence" value="ECO:0007669"/>
    <property type="project" value="UniProtKB-KW"/>
</dbReference>
<evidence type="ECO:0000256" key="6">
    <source>
        <dbReference type="ARBA" id="ARBA00023136"/>
    </source>
</evidence>
<evidence type="ECO:0000256" key="3">
    <source>
        <dbReference type="ARBA" id="ARBA00022679"/>
    </source>
</evidence>
<feature type="domain" description="Bacterial sugar transferase" evidence="8">
    <location>
        <begin position="304"/>
        <end position="491"/>
    </location>
</feature>
<feature type="transmembrane region" description="Helical" evidence="7">
    <location>
        <begin position="110"/>
        <end position="128"/>
    </location>
</feature>
<keyword evidence="4 7" id="KW-0812">Transmembrane</keyword>
<feature type="transmembrane region" description="Helical" evidence="7">
    <location>
        <begin position="310"/>
        <end position="332"/>
    </location>
</feature>
<dbReference type="RefSeq" id="WP_344605302.1">
    <property type="nucleotide sequence ID" value="NZ_BAAAHE010000020.1"/>
</dbReference>
<evidence type="ECO:0000259" key="8">
    <source>
        <dbReference type="Pfam" id="PF02397"/>
    </source>
</evidence>
<keyword evidence="3 9" id="KW-0808">Transferase</keyword>
<keyword evidence="6 7" id="KW-0472">Membrane</keyword>
<comment type="similarity">
    <text evidence="2">Belongs to the bacterial sugar transferase family.</text>
</comment>
<dbReference type="InterPro" id="IPR003362">
    <property type="entry name" value="Bact_transf"/>
</dbReference>
<protein>
    <submittedName>
        <fullName evidence="9">Sugar transferase</fullName>
    </submittedName>
</protein>
<comment type="caution">
    <text evidence="9">The sequence shown here is derived from an EMBL/GenBank/DDBJ whole genome shotgun (WGS) entry which is preliminary data.</text>
</comment>
<evidence type="ECO:0000313" key="9">
    <source>
        <dbReference type="EMBL" id="GAA0621822.1"/>
    </source>
</evidence>
<evidence type="ECO:0000256" key="4">
    <source>
        <dbReference type="ARBA" id="ARBA00022692"/>
    </source>
</evidence>
<evidence type="ECO:0000256" key="7">
    <source>
        <dbReference type="SAM" id="Phobius"/>
    </source>
</evidence>
<dbReference type="NCBIfam" id="TIGR03025">
    <property type="entry name" value="EPS_sugtrans"/>
    <property type="match status" value="1"/>
</dbReference>
<organism evidence="9 10">
    <name type="scientific">Sporichthya brevicatena</name>
    <dbReference type="NCBI Taxonomy" id="171442"/>
    <lineage>
        <taxon>Bacteria</taxon>
        <taxon>Bacillati</taxon>
        <taxon>Actinomycetota</taxon>
        <taxon>Actinomycetes</taxon>
        <taxon>Sporichthyales</taxon>
        <taxon>Sporichthyaceae</taxon>
        <taxon>Sporichthya</taxon>
    </lineage>
</organism>
<gene>
    <name evidence="9" type="ORF">GCM10009547_25730</name>
</gene>
<keyword evidence="5 7" id="KW-1133">Transmembrane helix</keyword>
<dbReference type="PANTHER" id="PTHR30576">
    <property type="entry name" value="COLANIC BIOSYNTHESIS UDP-GLUCOSE LIPID CARRIER TRANSFERASE"/>
    <property type="match status" value="1"/>
</dbReference>
<keyword evidence="10" id="KW-1185">Reference proteome</keyword>
<dbReference type="EMBL" id="BAAAHE010000020">
    <property type="protein sequence ID" value="GAA0621822.1"/>
    <property type="molecule type" value="Genomic_DNA"/>
</dbReference>
<reference evidence="9 10" key="1">
    <citation type="journal article" date="2019" name="Int. J. Syst. Evol. Microbiol.">
        <title>The Global Catalogue of Microorganisms (GCM) 10K type strain sequencing project: providing services to taxonomists for standard genome sequencing and annotation.</title>
        <authorList>
            <consortium name="The Broad Institute Genomics Platform"/>
            <consortium name="The Broad Institute Genome Sequencing Center for Infectious Disease"/>
            <person name="Wu L."/>
            <person name="Ma J."/>
        </authorList>
    </citation>
    <scope>NUCLEOTIDE SEQUENCE [LARGE SCALE GENOMIC DNA]</scope>
    <source>
        <strain evidence="9 10">JCM 10671</strain>
    </source>
</reference>
<sequence length="497" mass="54514">MSVLTGHGLPEMRRPVDDLTLDLAPPVPTPARTRRHEWQTTYTAFSVLIDITAALAAAGLALGLRFGEATPPLYVAGSLALAPLWVLLVTVSRAYEHRFIGVGTEACRRVFHAGVGMMATVAFVSYAFKAQISRGWVVMAIPGAVALSLLGRAAQRAWLNRQRASDRCVQRTLLIGSPSAVRWTLDRLRADKTHGMDVVGACLSEGDPSDLFDTGLQAYGDLNDIVDAVAKSDAEVVTVLASARLDGDDLRRLSWRLEALGTELVVCSGLTEISGARVTIRSAGHSPMLQVAHARLSGPSRVIKGVFDRVGALVGIVLISPIVVPVALAVWAQDRKNPFFRQTRVGLNGREFRMWKLRTMCVDAEERKAELLPLNEADGALFKIADDPRITPIGKWLRKYSIDELPQLINVLRGEMSLVGPRPPLPDEVNTYGHDMRRRLLVKPGMTGLWQVSGRSQLSWVETEQLDIRYVENWSLTYDLAILWRTVRAVVAGTGAH</sequence>
<accession>A0ABN1GWH6</accession>
<dbReference type="InterPro" id="IPR017475">
    <property type="entry name" value="EPS_sugar_tfrase"/>
</dbReference>
<feature type="transmembrane region" description="Helical" evidence="7">
    <location>
        <begin position="134"/>
        <end position="154"/>
    </location>
</feature>
<evidence type="ECO:0000256" key="1">
    <source>
        <dbReference type="ARBA" id="ARBA00004141"/>
    </source>
</evidence>